<dbReference type="Proteomes" id="UP001140510">
    <property type="component" value="Unassembled WGS sequence"/>
</dbReference>
<dbReference type="EMBL" id="JAPEVA010000036">
    <property type="protein sequence ID" value="KAJ4405257.1"/>
    <property type="molecule type" value="Genomic_DNA"/>
</dbReference>
<feature type="domain" description="LYR motif-containing protein Cup1-like N-terminal" evidence="2">
    <location>
        <begin position="16"/>
        <end position="126"/>
    </location>
</feature>
<proteinExistence type="predicted"/>
<dbReference type="InterPro" id="IPR046896">
    <property type="entry name" value="Cup1-like_N"/>
</dbReference>
<feature type="region of interest" description="Disordered" evidence="1">
    <location>
        <begin position="429"/>
        <end position="449"/>
    </location>
</feature>
<reference evidence="3" key="1">
    <citation type="submission" date="2022-10" db="EMBL/GenBank/DDBJ databases">
        <title>Tapping the CABI collections for fungal endophytes: first genome assemblies for Collariella, Neodidymelliopsis, Ascochyta clinopodiicola, Didymella pomorum, Didymosphaeria variabile, Neocosmospora piperis and Neocucurbitaria cava.</title>
        <authorList>
            <person name="Hill R."/>
        </authorList>
    </citation>
    <scope>NUCLEOTIDE SEQUENCE</scope>
    <source>
        <strain evidence="3">IMI 355091</strain>
    </source>
</reference>
<comment type="caution">
    <text evidence="3">The sequence shown here is derived from an EMBL/GenBank/DDBJ whole genome shotgun (WGS) entry which is preliminary data.</text>
</comment>
<dbReference type="Pfam" id="PF20263">
    <property type="entry name" value="LYRM2-like"/>
    <property type="match status" value="1"/>
</dbReference>
<name>A0A9W8ZFA9_9PLEO</name>
<keyword evidence="4" id="KW-1185">Reference proteome</keyword>
<gene>
    <name evidence="3" type="ORF">N0V91_005417</name>
</gene>
<evidence type="ECO:0000259" key="2">
    <source>
        <dbReference type="Pfam" id="PF20263"/>
    </source>
</evidence>
<accession>A0A9W8ZFA9</accession>
<dbReference type="AlphaFoldDB" id="A0A9W8ZFA9"/>
<sequence>MSAPLHNLSHTKSLHLLRSLLREASYLPDATARTYFRRYIVARFKAYQPKPNATASFDVSAGEKYRHRSFKRRHIGIINARAGQQQRKAAKGLNFLRRANQGEGPCIQKALWFAYGRLGRRKYALLDDLLKPDPAWPAGPAPLQQLYRSDLKCLQYFEAPQVRAGSHVLYISKQYPRLRALLTSQSRQDIDKKSVIKSHFLKTPILNTWQQPMPVKRAINHVRRWYAETMTLLLPALPSEERDRIEAMSTGQQRIGFVRRRKPAMNVDPPQALDDGSAERMLHRDLAMDKLSKADRPRGIDRPHTLSARFMQRLYAKLLTLSPKLEFDNTRKQWNAVWGRHPKNCKPRNYTAPVDDALFVGVDDRGIAPKAPVKKDYVPGTQRPRKEDGKTMQFPFYAEQLPQTHPVRVELEKWKADREAARAKWIASGGDAGDVAPHLHDIRRARNPQ</sequence>
<dbReference type="OrthoDB" id="5521299at2759"/>
<feature type="compositionally biased region" description="Basic and acidic residues" evidence="1">
    <location>
        <begin position="437"/>
        <end position="449"/>
    </location>
</feature>
<organism evidence="3 4">
    <name type="scientific">Didymella pomorum</name>
    <dbReference type="NCBI Taxonomy" id="749634"/>
    <lineage>
        <taxon>Eukaryota</taxon>
        <taxon>Fungi</taxon>
        <taxon>Dikarya</taxon>
        <taxon>Ascomycota</taxon>
        <taxon>Pezizomycotina</taxon>
        <taxon>Dothideomycetes</taxon>
        <taxon>Pleosporomycetidae</taxon>
        <taxon>Pleosporales</taxon>
        <taxon>Pleosporineae</taxon>
        <taxon>Didymellaceae</taxon>
        <taxon>Didymella</taxon>
    </lineage>
</organism>
<protein>
    <recommendedName>
        <fullName evidence="2">LYR motif-containing protein Cup1-like N-terminal domain-containing protein</fullName>
    </recommendedName>
</protein>
<evidence type="ECO:0000256" key="1">
    <source>
        <dbReference type="SAM" id="MobiDB-lite"/>
    </source>
</evidence>
<evidence type="ECO:0000313" key="3">
    <source>
        <dbReference type="EMBL" id="KAJ4405257.1"/>
    </source>
</evidence>
<evidence type="ECO:0000313" key="4">
    <source>
        <dbReference type="Proteomes" id="UP001140510"/>
    </source>
</evidence>